<keyword evidence="6 9" id="KW-0378">Hydrolase</keyword>
<accession>A0A255DZ43</accession>
<name>A0A255DZ43_9ACTN</name>
<feature type="active site" description="Charge relay system" evidence="8 9">
    <location>
        <position position="207"/>
    </location>
</feature>
<dbReference type="InterPro" id="IPR050131">
    <property type="entry name" value="Peptidase_S8_subtilisin-like"/>
</dbReference>
<evidence type="ECO:0000256" key="7">
    <source>
        <dbReference type="ARBA" id="ARBA00022825"/>
    </source>
</evidence>
<keyword evidence="7 9" id="KW-0720">Serine protease</keyword>
<dbReference type="InterPro" id="IPR015500">
    <property type="entry name" value="Peptidase_S8_subtilisin-rel"/>
</dbReference>
<evidence type="ECO:0000259" key="15">
    <source>
        <dbReference type="Pfam" id="PF06280"/>
    </source>
</evidence>
<dbReference type="PROSITE" id="PS00138">
    <property type="entry name" value="SUBTILASE_SER"/>
    <property type="match status" value="1"/>
</dbReference>
<gene>
    <name evidence="16" type="ORF">CGZ92_11975</name>
</gene>
<dbReference type="PROSITE" id="PS51892">
    <property type="entry name" value="SUBTILASE"/>
    <property type="match status" value="1"/>
</dbReference>
<dbReference type="InterPro" id="IPR000209">
    <property type="entry name" value="Peptidase_S8/S53_dom"/>
</dbReference>
<feature type="domain" description="Peptidase S8/S53" evidence="13">
    <location>
        <begin position="145"/>
        <end position="573"/>
    </location>
</feature>
<feature type="active site" description="Charge relay system" evidence="8 9">
    <location>
        <position position="531"/>
    </location>
</feature>
<dbReference type="InterPro" id="IPR010435">
    <property type="entry name" value="C5a/SBT2-like_Fn3"/>
</dbReference>
<keyword evidence="2" id="KW-0134">Cell wall</keyword>
<keyword evidence="4 9" id="KW-0645">Protease</keyword>
<protein>
    <submittedName>
        <fullName evidence="16">Peptidase S8 and S53 subtilisin kexin sedolisin</fullName>
    </submittedName>
</protein>
<dbReference type="EMBL" id="NMVI01000027">
    <property type="protein sequence ID" value="OYN84554.1"/>
    <property type="molecule type" value="Genomic_DNA"/>
</dbReference>
<dbReference type="SUPFAM" id="SSF52743">
    <property type="entry name" value="Subtilisin-like"/>
    <property type="match status" value="1"/>
</dbReference>
<dbReference type="InterPro" id="IPR036852">
    <property type="entry name" value="Peptidase_S8/S53_dom_sf"/>
</dbReference>
<comment type="caution">
    <text evidence="16">The sequence shown here is derived from an EMBL/GenBank/DDBJ whole genome shotgun (WGS) entry which is preliminary data.</text>
</comment>
<dbReference type="Proteomes" id="UP000216533">
    <property type="component" value="Unassembled WGS sequence"/>
</dbReference>
<feature type="signal peptide" evidence="12">
    <location>
        <begin position="1"/>
        <end position="26"/>
    </location>
</feature>
<feature type="compositionally biased region" description="Acidic residues" evidence="11">
    <location>
        <begin position="1693"/>
        <end position="1704"/>
    </location>
</feature>
<dbReference type="PRINTS" id="PR00723">
    <property type="entry name" value="SUBTILISIN"/>
</dbReference>
<evidence type="ECO:0000313" key="17">
    <source>
        <dbReference type="Proteomes" id="UP000216533"/>
    </source>
</evidence>
<dbReference type="PROSITE" id="PS00136">
    <property type="entry name" value="SUBTILASE_ASP"/>
    <property type="match status" value="1"/>
</dbReference>
<feature type="region of interest" description="Disordered" evidence="11">
    <location>
        <begin position="477"/>
        <end position="499"/>
    </location>
</feature>
<dbReference type="PANTHER" id="PTHR43806:SF11">
    <property type="entry name" value="CEREVISIN-RELATED"/>
    <property type="match status" value="1"/>
</dbReference>
<dbReference type="Pfam" id="PF00082">
    <property type="entry name" value="Peptidase_S8"/>
    <property type="match status" value="1"/>
</dbReference>
<feature type="domain" description="PA" evidence="14">
    <location>
        <begin position="380"/>
        <end position="461"/>
    </location>
</feature>
<evidence type="ECO:0000256" key="5">
    <source>
        <dbReference type="ARBA" id="ARBA00022729"/>
    </source>
</evidence>
<feature type="region of interest" description="Disordered" evidence="11">
    <location>
        <begin position="1689"/>
        <end position="1714"/>
    </location>
</feature>
<dbReference type="Gene3D" id="2.60.40.1710">
    <property type="entry name" value="Subtilisin-like superfamily"/>
    <property type="match status" value="1"/>
</dbReference>
<feature type="region of interest" description="Disordered" evidence="11">
    <location>
        <begin position="1446"/>
        <end position="1479"/>
    </location>
</feature>
<evidence type="ECO:0000259" key="14">
    <source>
        <dbReference type="Pfam" id="PF02225"/>
    </source>
</evidence>
<evidence type="ECO:0000313" key="16">
    <source>
        <dbReference type="EMBL" id="OYN84554.1"/>
    </source>
</evidence>
<dbReference type="InterPro" id="IPR013783">
    <property type="entry name" value="Ig-like_fold"/>
</dbReference>
<dbReference type="Pfam" id="PF02225">
    <property type="entry name" value="PA"/>
    <property type="match status" value="1"/>
</dbReference>
<feature type="compositionally biased region" description="Polar residues" evidence="11">
    <location>
        <begin position="488"/>
        <end position="499"/>
    </location>
</feature>
<dbReference type="Gene3D" id="2.60.40.10">
    <property type="entry name" value="Immunoglobulins"/>
    <property type="match status" value="1"/>
</dbReference>
<reference evidence="16 17" key="1">
    <citation type="submission" date="2017-07" db="EMBL/GenBank/DDBJ databases">
        <title>Draft whole genome sequences of clinical Proprionibacteriaceae strains.</title>
        <authorList>
            <person name="Bernier A.-M."/>
            <person name="Bernard K."/>
            <person name="Domingo M.-C."/>
        </authorList>
    </citation>
    <scope>NUCLEOTIDE SEQUENCE [LARGE SCALE GENOMIC DNA]</scope>
    <source>
        <strain evidence="16 17">NML 160184</strain>
    </source>
</reference>
<sequence>MSKSRPRALLILALVAALLMPMRGFAAPPASPPADDTAPAADAPLVKVMVLLEEQPTGLGDERANLSRLDGQLGDWQARHGLQVERKFGLLLNGFSAWVPQSEIRNLAAQPGIASVKPVGRYEQNVLIGEETQVPAAREHHDVDGRGMVISIIDSGIDIEHPDMRIDDDALASNKLDPEEGWTEKVPYGWNFADQNKVVKDASIDEHGQHVAGIAAANGEGEFAVTGVAPNAQLLAMKVFSNDPARPGAYQDDVIAAIEESVRRGADVINLSLGSPGGTDIDVQGEARAIRNAQAAGTQVVVAAGNEGLFSDPLGETTNMLGQLDNATVGSPATSPDAWAVASVDGDTMVVITAEATWQGGSTDVAYDQQAGEFDADPHELVYAGLGEPGDYSGLDVDGKWVLVARGAIAFSDKVANAVNAGATGVVIHNNTGGSEIAGMAGLENATVPVIGMGQDDGEELAALLEDGTAVTLRLTEDRATQPGPNAGNPSSFTSWGSTPDLQFHPAIAGIGGNVYSTQNDGGYGVKSGTSMAAPHVAGVSALLQQAYAERYPELSASERNTRARIAATNTALVPDQDALQAPRQIGAGLVQVDDALSSEVFATVDGSPTIALQEITGPRTVTVELTNAGDADATFSTGQTCVLAEQQPGDAPSSVTCATGESATADDATVTVPAGGTATVSWTITPNSAAADHWLQGWLQLTSEDADQPSLALPYLGFVGDWNAEPIIDLPVYAEGDSLLDQFFGAGQGNVTQLWSSYQGMPVPRGEGENAISPNGDGLADTVHPGFVLLRSASDINYQIVAADGTVLRDLGFEQDYQRLPLSRIDPAGNAVNESTAYAWNGTVWDPKVGAFVPVADGDYTYRVRARLAQDRPWQAYDMPVTLDRVAPTLDYTSEVSGDGTLTYTVTASDDRSGLTPGSLEVDGLGDSDTIEVTGENSWTVTVADPGAVEVLTFQLTDIAGNRVTSHDLAGDSGADFVHPDLYLEPANFDSANPYTGTPLIEEDLTHVVQGYATSDTSRVTVNGVEAELNADGTFETRVSVTPGDNLIRLVAYNGAGAELSTAEQTLVVDIEPPAIELNVPLDEDGRVVLDDNGEVRVQGRVTDDQASPGGERELYLYVGGLGVNYETPMNEDGGFDVTIAPDPGLATLIVYASDGLNSAQETPLLARETDETGLQAIVFDDPALQGNLLSILGPLEPFGKVAYFLNPDDPNIRKDGDRIFYTISGTFYRAVGEFEVAGQTVEVGPDRRFSVEVELNQGITKLNYRVVDTNGDVLADAAWRFLYDSKLPGLTLNSPQIAEDGALYVSDASTTAEFAGSVWDNAFGYQLNINGSAIEEIGNIWDPGAEVNRRDFSAEIDVTDGDKVLLGLYDMAGNGQEQVIPVIHDDRAPELTIEGVDSTRTDATQAKVTATDDHLRDLVVRIDGQVVAQPATPVVPAEGASFVAVGDPADPDPGATGTPSAGAESGQAQPRQAAAEPVTTLSVDVDLTGLQSGRHIMEVFSTDRAGNVTREAVVFALDRAPVIEGPDQVTLNPDGDLEEQLNAAYTVADDLDKALTVQADLSGLQLDQTVPVTLTAVDRAGNLVEREVQVLLQRPITTLTGQCGDMSARFAAGDSITITCQEQADGRIRVEVANTGAQVQGTLRLRVPSGREVYFVSDGRLVGPVAVGQQDGMIVLESPSKATLLIGAPAADDDDEDDDDDQPPVKLPDTGR</sequence>
<evidence type="ECO:0000256" key="6">
    <source>
        <dbReference type="ARBA" id="ARBA00022801"/>
    </source>
</evidence>
<dbReference type="InterPro" id="IPR003137">
    <property type="entry name" value="PA_domain"/>
</dbReference>
<feature type="chain" id="PRO_5012513395" evidence="12">
    <location>
        <begin position="27"/>
        <end position="1714"/>
    </location>
</feature>
<evidence type="ECO:0000259" key="13">
    <source>
        <dbReference type="Pfam" id="PF00082"/>
    </source>
</evidence>
<evidence type="ECO:0000256" key="9">
    <source>
        <dbReference type="PROSITE-ProRule" id="PRU01240"/>
    </source>
</evidence>
<evidence type="ECO:0000256" key="10">
    <source>
        <dbReference type="RuleBase" id="RU003355"/>
    </source>
</evidence>
<feature type="active site" description="Charge relay system" evidence="8 9">
    <location>
        <position position="154"/>
    </location>
</feature>
<dbReference type="SUPFAM" id="SSF52025">
    <property type="entry name" value="PA domain"/>
    <property type="match status" value="1"/>
</dbReference>
<comment type="similarity">
    <text evidence="1 9 10">Belongs to the peptidase S8 family.</text>
</comment>
<feature type="domain" description="C5a peptidase/Subtilisin-like protease SBT2-like Fn3-like" evidence="15">
    <location>
        <begin position="611"/>
        <end position="717"/>
    </location>
</feature>
<dbReference type="GO" id="GO:0006508">
    <property type="term" value="P:proteolysis"/>
    <property type="evidence" value="ECO:0007669"/>
    <property type="project" value="UniProtKB-KW"/>
</dbReference>
<evidence type="ECO:0000256" key="1">
    <source>
        <dbReference type="ARBA" id="ARBA00011073"/>
    </source>
</evidence>
<dbReference type="InterPro" id="IPR023828">
    <property type="entry name" value="Peptidase_S8_Ser-AS"/>
</dbReference>
<dbReference type="InterPro" id="IPR023827">
    <property type="entry name" value="Peptidase_S8_Asp-AS"/>
</dbReference>
<dbReference type="Gene3D" id="3.50.30.30">
    <property type="match status" value="1"/>
</dbReference>
<evidence type="ECO:0000256" key="8">
    <source>
        <dbReference type="PIRSR" id="PIRSR615500-1"/>
    </source>
</evidence>
<dbReference type="Gene3D" id="3.40.50.200">
    <property type="entry name" value="Peptidase S8/S53 domain"/>
    <property type="match status" value="1"/>
</dbReference>
<keyword evidence="3" id="KW-0964">Secreted</keyword>
<dbReference type="RefSeq" id="WP_094451619.1">
    <property type="nucleotide sequence ID" value="NZ_NMVI01000027.1"/>
</dbReference>
<evidence type="ECO:0000256" key="12">
    <source>
        <dbReference type="SAM" id="SignalP"/>
    </source>
</evidence>
<evidence type="ECO:0000256" key="3">
    <source>
        <dbReference type="ARBA" id="ARBA00022525"/>
    </source>
</evidence>
<organism evidence="16 17">
    <name type="scientific">Parenemella sanctibonifatiensis</name>
    <dbReference type="NCBI Taxonomy" id="2016505"/>
    <lineage>
        <taxon>Bacteria</taxon>
        <taxon>Bacillati</taxon>
        <taxon>Actinomycetota</taxon>
        <taxon>Actinomycetes</taxon>
        <taxon>Propionibacteriales</taxon>
        <taxon>Propionibacteriaceae</taxon>
        <taxon>Parenemella</taxon>
    </lineage>
</organism>
<keyword evidence="5 12" id="KW-0732">Signal</keyword>
<dbReference type="InterPro" id="IPR046450">
    <property type="entry name" value="PA_dom_sf"/>
</dbReference>
<dbReference type="PANTHER" id="PTHR43806">
    <property type="entry name" value="PEPTIDASE S8"/>
    <property type="match status" value="1"/>
</dbReference>
<evidence type="ECO:0000256" key="4">
    <source>
        <dbReference type="ARBA" id="ARBA00022670"/>
    </source>
</evidence>
<evidence type="ECO:0000256" key="11">
    <source>
        <dbReference type="SAM" id="MobiDB-lite"/>
    </source>
</evidence>
<dbReference type="Pfam" id="PF09136">
    <property type="entry name" value="Glucodextran_B"/>
    <property type="match status" value="1"/>
</dbReference>
<proteinExistence type="inferred from homology"/>
<dbReference type="GO" id="GO:0016020">
    <property type="term" value="C:membrane"/>
    <property type="evidence" value="ECO:0007669"/>
    <property type="project" value="InterPro"/>
</dbReference>
<dbReference type="GO" id="GO:0004252">
    <property type="term" value="F:serine-type endopeptidase activity"/>
    <property type="evidence" value="ECO:0007669"/>
    <property type="project" value="UniProtKB-UniRule"/>
</dbReference>
<evidence type="ECO:0000256" key="2">
    <source>
        <dbReference type="ARBA" id="ARBA00022512"/>
    </source>
</evidence>
<dbReference type="CDD" id="cd02133">
    <property type="entry name" value="PA_C5a_like"/>
    <property type="match status" value="1"/>
</dbReference>
<dbReference type="GO" id="GO:0005975">
    <property type="term" value="P:carbohydrate metabolic process"/>
    <property type="evidence" value="ECO:0007669"/>
    <property type="project" value="UniProtKB-ARBA"/>
</dbReference>
<dbReference type="Pfam" id="PF06280">
    <property type="entry name" value="fn3_5"/>
    <property type="match status" value="1"/>
</dbReference>